<dbReference type="GO" id="GO:0000156">
    <property type="term" value="F:phosphorelay response regulator activity"/>
    <property type="evidence" value="ECO:0007669"/>
    <property type="project" value="TreeGrafter"/>
</dbReference>
<dbReference type="PROSITE" id="PS50110">
    <property type="entry name" value="RESPONSE_REGULATORY"/>
    <property type="match status" value="1"/>
</dbReference>
<dbReference type="GO" id="GO:0000976">
    <property type="term" value="F:transcription cis-regulatory region binding"/>
    <property type="evidence" value="ECO:0007669"/>
    <property type="project" value="TreeGrafter"/>
</dbReference>
<evidence type="ECO:0000256" key="6">
    <source>
        <dbReference type="PROSITE-ProRule" id="PRU00169"/>
    </source>
</evidence>
<keyword evidence="11" id="KW-1185">Reference proteome</keyword>
<dbReference type="STRING" id="487184.SAMN05216421_1741"/>
<keyword evidence="1 6" id="KW-0597">Phosphoprotein</keyword>
<dbReference type="Pfam" id="PF00486">
    <property type="entry name" value="Trans_reg_C"/>
    <property type="match status" value="1"/>
</dbReference>
<dbReference type="Gene3D" id="1.10.10.10">
    <property type="entry name" value="Winged helix-like DNA-binding domain superfamily/Winged helix DNA-binding domain"/>
    <property type="match status" value="1"/>
</dbReference>
<evidence type="ECO:0000256" key="5">
    <source>
        <dbReference type="ARBA" id="ARBA00023163"/>
    </source>
</evidence>
<dbReference type="PANTHER" id="PTHR48111:SF22">
    <property type="entry name" value="REGULATOR OF RPOS"/>
    <property type="match status" value="1"/>
</dbReference>
<feature type="domain" description="Response regulatory" evidence="8">
    <location>
        <begin position="3"/>
        <end position="117"/>
    </location>
</feature>
<dbReference type="Gene3D" id="3.40.50.2300">
    <property type="match status" value="1"/>
</dbReference>
<dbReference type="InterPro" id="IPR039420">
    <property type="entry name" value="WalR-like"/>
</dbReference>
<dbReference type="GO" id="GO:0006355">
    <property type="term" value="P:regulation of DNA-templated transcription"/>
    <property type="evidence" value="ECO:0007669"/>
    <property type="project" value="InterPro"/>
</dbReference>
<dbReference type="GO" id="GO:0005829">
    <property type="term" value="C:cytosol"/>
    <property type="evidence" value="ECO:0007669"/>
    <property type="project" value="TreeGrafter"/>
</dbReference>
<dbReference type="PROSITE" id="PS51755">
    <property type="entry name" value="OMPR_PHOB"/>
    <property type="match status" value="1"/>
</dbReference>
<evidence type="ECO:0000256" key="1">
    <source>
        <dbReference type="ARBA" id="ARBA00022553"/>
    </source>
</evidence>
<dbReference type="FunFam" id="3.40.50.2300:FF:000001">
    <property type="entry name" value="DNA-binding response regulator PhoB"/>
    <property type="match status" value="1"/>
</dbReference>
<gene>
    <name evidence="10" type="ORF">SAMN05216421_1741</name>
</gene>
<dbReference type="SUPFAM" id="SSF46894">
    <property type="entry name" value="C-terminal effector domain of the bipartite response regulators"/>
    <property type="match status" value="1"/>
</dbReference>
<dbReference type="AlphaFoldDB" id="A0A1H1T648"/>
<dbReference type="GO" id="GO:0032993">
    <property type="term" value="C:protein-DNA complex"/>
    <property type="evidence" value="ECO:0007669"/>
    <property type="project" value="TreeGrafter"/>
</dbReference>
<accession>A0A1H1T648</accession>
<protein>
    <submittedName>
        <fullName evidence="10">DNA-binding response regulator, OmpR family, contains REC and winged-helix (WHTH) domain</fullName>
    </submittedName>
</protein>
<dbReference type="InterPro" id="IPR001789">
    <property type="entry name" value="Sig_transdc_resp-reg_receiver"/>
</dbReference>
<feature type="modified residue" description="4-aspartylphosphate" evidence="6">
    <location>
        <position position="52"/>
    </location>
</feature>
<keyword evidence="4 7" id="KW-0238">DNA-binding</keyword>
<evidence type="ECO:0000256" key="7">
    <source>
        <dbReference type="PROSITE-ProRule" id="PRU01091"/>
    </source>
</evidence>
<evidence type="ECO:0000259" key="8">
    <source>
        <dbReference type="PROSITE" id="PS50110"/>
    </source>
</evidence>
<dbReference type="SMART" id="SM00862">
    <property type="entry name" value="Trans_reg_C"/>
    <property type="match status" value="1"/>
</dbReference>
<name>A0A1H1T648_9GAMM</name>
<evidence type="ECO:0000259" key="9">
    <source>
        <dbReference type="PROSITE" id="PS51755"/>
    </source>
</evidence>
<dbReference type="InterPro" id="IPR001867">
    <property type="entry name" value="OmpR/PhoB-type_DNA-bd"/>
</dbReference>
<dbReference type="InterPro" id="IPR011006">
    <property type="entry name" value="CheY-like_superfamily"/>
</dbReference>
<sequence length="224" mass="24889">MLDILLVEDDRDLAATVIEYLELEGFRCDHADNGLTAVKLSQENAYDAMLLDLNLPRLDGLSVCHRLRAEGNDVPILMLTARDQLKDKLEGFQAGTDDFLVKPFELQELVVRLLALTRRRSGQVKVLQCADLRMDLTAHEITRAGATVKVSPIGWKLLETLLRASPSALPRQKLEQAVWGEDVPDSNALKVHMHHLRKALDGGSDQPLLHTVAGYGFVVREPAP</sequence>
<dbReference type="Gene3D" id="6.10.250.690">
    <property type="match status" value="1"/>
</dbReference>
<evidence type="ECO:0000256" key="3">
    <source>
        <dbReference type="ARBA" id="ARBA00023015"/>
    </source>
</evidence>
<keyword evidence="5" id="KW-0804">Transcription</keyword>
<keyword evidence="3" id="KW-0805">Transcription regulation</keyword>
<dbReference type="Proteomes" id="UP000243207">
    <property type="component" value="Chromosome I"/>
</dbReference>
<dbReference type="InterPro" id="IPR036388">
    <property type="entry name" value="WH-like_DNA-bd_sf"/>
</dbReference>
<dbReference type="RefSeq" id="WP_093393278.1">
    <property type="nucleotide sequence ID" value="NZ_LT629736.1"/>
</dbReference>
<dbReference type="SMART" id="SM00448">
    <property type="entry name" value="REC"/>
    <property type="match status" value="1"/>
</dbReference>
<dbReference type="EMBL" id="LT629736">
    <property type="protein sequence ID" value="SDS55670.1"/>
    <property type="molecule type" value="Genomic_DNA"/>
</dbReference>
<keyword evidence="2" id="KW-0902">Two-component regulatory system</keyword>
<dbReference type="Pfam" id="PF00072">
    <property type="entry name" value="Response_reg"/>
    <property type="match status" value="1"/>
</dbReference>
<reference evidence="11" key="1">
    <citation type="submission" date="2016-10" db="EMBL/GenBank/DDBJ databases">
        <authorList>
            <person name="Varghese N."/>
            <person name="Submissions S."/>
        </authorList>
    </citation>
    <scope>NUCLEOTIDE SEQUENCE [LARGE SCALE GENOMIC DNA]</scope>
    <source>
        <strain evidence="11">NRRL B-51270</strain>
    </source>
</reference>
<organism evidence="10 11">
    <name type="scientific">Halopseudomonas xinjiangensis</name>
    <dbReference type="NCBI Taxonomy" id="487184"/>
    <lineage>
        <taxon>Bacteria</taxon>
        <taxon>Pseudomonadati</taxon>
        <taxon>Pseudomonadota</taxon>
        <taxon>Gammaproteobacteria</taxon>
        <taxon>Pseudomonadales</taxon>
        <taxon>Pseudomonadaceae</taxon>
        <taxon>Halopseudomonas</taxon>
    </lineage>
</organism>
<evidence type="ECO:0000256" key="4">
    <source>
        <dbReference type="ARBA" id="ARBA00023125"/>
    </source>
</evidence>
<proteinExistence type="predicted"/>
<dbReference type="CDD" id="cd00383">
    <property type="entry name" value="trans_reg_C"/>
    <property type="match status" value="1"/>
</dbReference>
<dbReference type="InterPro" id="IPR016032">
    <property type="entry name" value="Sig_transdc_resp-reg_C-effctor"/>
</dbReference>
<evidence type="ECO:0000256" key="2">
    <source>
        <dbReference type="ARBA" id="ARBA00023012"/>
    </source>
</evidence>
<dbReference type="SUPFAM" id="SSF52172">
    <property type="entry name" value="CheY-like"/>
    <property type="match status" value="1"/>
</dbReference>
<dbReference type="OrthoDB" id="9802426at2"/>
<feature type="DNA-binding region" description="OmpR/PhoB-type" evidence="7">
    <location>
        <begin position="124"/>
        <end position="221"/>
    </location>
</feature>
<feature type="domain" description="OmpR/PhoB-type" evidence="9">
    <location>
        <begin position="124"/>
        <end position="221"/>
    </location>
</feature>
<evidence type="ECO:0000313" key="11">
    <source>
        <dbReference type="Proteomes" id="UP000243207"/>
    </source>
</evidence>
<evidence type="ECO:0000313" key="10">
    <source>
        <dbReference type="EMBL" id="SDS55670.1"/>
    </source>
</evidence>
<dbReference type="PANTHER" id="PTHR48111">
    <property type="entry name" value="REGULATOR OF RPOS"/>
    <property type="match status" value="1"/>
</dbReference>